<dbReference type="SUPFAM" id="SSF51735">
    <property type="entry name" value="NAD(P)-binding Rossmann-fold domains"/>
    <property type="match status" value="1"/>
</dbReference>
<sequence length="336" mass="35917">MAHAIRFYQTGGPEVMRWEKVGAGDTAQSKFLALPGAGYARMTHHAIGVNFIDTYYRSGLYPVDLPAGLGEEAAGVIEAVGAGVTEFTPGDRVAYASGPLHPVGAYAEARDMPVDRLVKLPDAIDFRTAAAMMLRGLTAQYLLRRVHRVMPGETILFHAAAGGVGLIACQWAKALGATVIGTVGSTEKAAIARAHGCDHVIVTTQENFVTRVKEITGGEGVPVVYDSIGKNTFMDSLDCLRPMGLMVSFGNASGPVPAMELRELARRGSLFLTRPTLYTYTAKRSDLLFMAEELFAVVMSGQVKIEINQTYALKDAALAHADLTARKTTGSTILLP</sequence>
<evidence type="ECO:0000259" key="3">
    <source>
        <dbReference type="SMART" id="SM00829"/>
    </source>
</evidence>
<dbReference type="FunFam" id="3.40.50.720:FF:000053">
    <property type="entry name" value="Quinone oxidoreductase 1"/>
    <property type="match status" value="1"/>
</dbReference>
<dbReference type="InterPro" id="IPR013149">
    <property type="entry name" value="ADH-like_C"/>
</dbReference>
<dbReference type="CDD" id="cd05286">
    <property type="entry name" value="QOR2"/>
    <property type="match status" value="1"/>
</dbReference>
<dbReference type="PANTHER" id="PTHR48106">
    <property type="entry name" value="QUINONE OXIDOREDUCTASE PIG3-RELATED"/>
    <property type="match status" value="1"/>
</dbReference>
<dbReference type="PATRIC" id="fig|1565605.3.peg.511"/>
<feature type="domain" description="Enoyl reductase (ER)" evidence="3">
    <location>
        <begin position="11"/>
        <end position="334"/>
    </location>
</feature>
<dbReference type="EMBL" id="CP010554">
    <property type="protein sequence ID" value="AJP47632.1"/>
    <property type="molecule type" value="Genomic_DNA"/>
</dbReference>
<dbReference type="InterPro" id="IPR020843">
    <property type="entry name" value="ER"/>
</dbReference>
<dbReference type="GO" id="GO:0005829">
    <property type="term" value="C:cytosol"/>
    <property type="evidence" value="ECO:0007669"/>
    <property type="project" value="TreeGrafter"/>
</dbReference>
<dbReference type="Gene3D" id="3.90.180.10">
    <property type="entry name" value="Medium-chain alcohol dehydrogenases, catalytic domain"/>
    <property type="match status" value="1"/>
</dbReference>
<dbReference type="SUPFAM" id="SSF50129">
    <property type="entry name" value="GroES-like"/>
    <property type="match status" value="1"/>
</dbReference>
<dbReference type="Pfam" id="PF00107">
    <property type="entry name" value="ADH_zinc_N"/>
    <property type="match status" value="1"/>
</dbReference>
<evidence type="ECO:0000313" key="4">
    <source>
        <dbReference type="EMBL" id="AJP47632.1"/>
    </source>
</evidence>
<dbReference type="InterPro" id="IPR036291">
    <property type="entry name" value="NAD(P)-bd_dom_sf"/>
</dbReference>
<proteinExistence type="predicted"/>
<dbReference type="GO" id="GO:0070402">
    <property type="term" value="F:NADPH binding"/>
    <property type="evidence" value="ECO:0007669"/>
    <property type="project" value="TreeGrafter"/>
</dbReference>
<dbReference type="GO" id="GO:0008270">
    <property type="term" value="F:zinc ion binding"/>
    <property type="evidence" value="ECO:0007669"/>
    <property type="project" value="InterPro"/>
</dbReference>
<dbReference type="PANTHER" id="PTHR48106:SF13">
    <property type="entry name" value="QUINONE OXIDOREDUCTASE-RELATED"/>
    <property type="match status" value="1"/>
</dbReference>
<name>A0A0C5IY60_9PROT</name>
<dbReference type="InterPro" id="IPR011032">
    <property type="entry name" value="GroES-like_sf"/>
</dbReference>
<dbReference type="KEGG" id="rbu:PG1C_02435"/>
<dbReference type="PROSITE" id="PS01162">
    <property type="entry name" value="QOR_ZETA_CRYSTAL"/>
    <property type="match status" value="1"/>
</dbReference>
<dbReference type="InterPro" id="IPR013154">
    <property type="entry name" value="ADH-like_N"/>
</dbReference>
<dbReference type="SMART" id="SM00829">
    <property type="entry name" value="PKS_ER"/>
    <property type="match status" value="1"/>
</dbReference>
<evidence type="ECO:0000256" key="2">
    <source>
        <dbReference type="ARBA" id="ARBA00023002"/>
    </source>
</evidence>
<dbReference type="Pfam" id="PF08240">
    <property type="entry name" value="ADH_N"/>
    <property type="match status" value="1"/>
</dbReference>
<dbReference type="STRING" id="1565605.PG1C_02435"/>
<evidence type="ECO:0000256" key="1">
    <source>
        <dbReference type="ARBA" id="ARBA00022857"/>
    </source>
</evidence>
<keyword evidence="5" id="KW-1185">Reference proteome</keyword>
<accession>A0A0C5IY60</accession>
<reference evidence="4 5" key="1">
    <citation type="journal article" date="2015" name="Genome Announc.">
        <title>Complete Genome Sequence of a Novel Bacterium within the Family Rhodocyclaceae That Degrades Polycyclic Aromatic Hydrocarbons.</title>
        <authorList>
            <person name="Singleton D.R."/>
            <person name="Dickey A.N."/>
            <person name="Scholl E.H."/>
            <person name="Wright F.A."/>
            <person name="Aitken M.D."/>
        </authorList>
    </citation>
    <scope>NUCLEOTIDE SEQUENCE [LARGE SCALE GENOMIC DNA]</scope>
    <source>
        <strain evidence="5">PG1-Ca6</strain>
    </source>
</reference>
<dbReference type="GO" id="GO:0035925">
    <property type="term" value="F:mRNA 3'-UTR AU-rich region binding"/>
    <property type="evidence" value="ECO:0007669"/>
    <property type="project" value="TreeGrafter"/>
</dbReference>
<dbReference type="Gene3D" id="3.40.50.720">
    <property type="entry name" value="NAD(P)-binding Rossmann-like Domain"/>
    <property type="match status" value="1"/>
</dbReference>
<keyword evidence="1" id="KW-0521">NADP</keyword>
<gene>
    <name evidence="4" type="ORF">PG1C_02435</name>
</gene>
<dbReference type="NCBIfam" id="NF008024">
    <property type="entry name" value="PRK10754.1"/>
    <property type="match status" value="1"/>
</dbReference>
<dbReference type="InterPro" id="IPR047618">
    <property type="entry name" value="QOR-like"/>
</dbReference>
<keyword evidence="2" id="KW-0560">Oxidoreductase</keyword>
<dbReference type="Proteomes" id="UP000061603">
    <property type="component" value="Chromosome"/>
</dbReference>
<evidence type="ECO:0000313" key="5">
    <source>
        <dbReference type="Proteomes" id="UP000061603"/>
    </source>
</evidence>
<protein>
    <submittedName>
        <fullName evidence="4">Quinone oxidoreductase</fullName>
    </submittedName>
</protein>
<dbReference type="InterPro" id="IPR002364">
    <property type="entry name" value="Quin_OxRdtase/zeta-crystal_CS"/>
</dbReference>
<dbReference type="AlphaFoldDB" id="A0A0C5IY60"/>
<dbReference type="GO" id="GO:0003960">
    <property type="term" value="F:quinone reductase (NADPH) activity"/>
    <property type="evidence" value="ECO:0007669"/>
    <property type="project" value="InterPro"/>
</dbReference>
<organism evidence="4 5">
    <name type="scientific">Rugosibacter aromaticivorans</name>
    <dbReference type="NCBI Taxonomy" id="1565605"/>
    <lineage>
        <taxon>Bacteria</taxon>
        <taxon>Pseudomonadati</taxon>
        <taxon>Pseudomonadota</taxon>
        <taxon>Betaproteobacteria</taxon>
        <taxon>Nitrosomonadales</taxon>
        <taxon>Sterolibacteriaceae</taxon>
        <taxon>Rugosibacter</taxon>
    </lineage>
</organism>
<dbReference type="RefSeq" id="WP_202635864.1">
    <property type="nucleotide sequence ID" value="NZ_CP010554.1"/>
</dbReference>
<dbReference type="HOGENOM" id="CLU_026673_3_1_4"/>